<dbReference type="PANTHER" id="PTHR45888:SF4">
    <property type="entry name" value="PHD FINGER PROTEIN 10"/>
    <property type="match status" value="1"/>
</dbReference>
<feature type="domain" description="PHD-type" evidence="11">
    <location>
        <begin position="115"/>
        <end position="173"/>
    </location>
</feature>
<keyword evidence="7" id="KW-0804">Transcription</keyword>
<evidence type="ECO:0000256" key="7">
    <source>
        <dbReference type="ARBA" id="ARBA00023163"/>
    </source>
</evidence>
<dbReference type="GO" id="GO:0008270">
    <property type="term" value="F:zinc ion binding"/>
    <property type="evidence" value="ECO:0007669"/>
    <property type="project" value="UniProtKB-KW"/>
</dbReference>
<protein>
    <submittedName>
        <fullName evidence="12">Transcription factor</fullName>
    </submittedName>
</protein>
<dbReference type="SUPFAM" id="SSF57903">
    <property type="entry name" value="FYVE/PHD zinc finger"/>
    <property type="match status" value="1"/>
</dbReference>
<keyword evidence="2" id="KW-0479">Metal-binding</keyword>
<feature type="region of interest" description="Disordered" evidence="10">
    <location>
        <begin position="1"/>
        <end position="85"/>
    </location>
</feature>
<feature type="compositionally biased region" description="Polar residues" evidence="10">
    <location>
        <begin position="9"/>
        <end position="28"/>
    </location>
</feature>
<dbReference type="InterPro" id="IPR001965">
    <property type="entry name" value="Znf_PHD"/>
</dbReference>
<evidence type="ECO:0000256" key="6">
    <source>
        <dbReference type="ARBA" id="ARBA00023015"/>
    </source>
</evidence>
<dbReference type="OrthoDB" id="787137at2759"/>
<accession>A0A2G8SPT6</accession>
<dbReference type="InterPro" id="IPR011011">
    <property type="entry name" value="Znf_FYVE_PHD"/>
</dbReference>
<organism evidence="12 13">
    <name type="scientific">Ganoderma sinense ZZ0214-1</name>
    <dbReference type="NCBI Taxonomy" id="1077348"/>
    <lineage>
        <taxon>Eukaryota</taxon>
        <taxon>Fungi</taxon>
        <taxon>Dikarya</taxon>
        <taxon>Basidiomycota</taxon>
        <taxon>Agaricomycotina</taxon>
        <taxon>Agaricomycetes</taxon>
        <taxon>Polyporales</taxon>
        <taxon>Polyporaceae</taxon>
        <taxon>Ganoderma</taxon>
    </lineage>
</organism>
<comment type="subcellular location">
    <subcellularLocation>
        <location evidence="1">Nucleus</location>
    </subcellularLocation>
</comment>
<keyword evidence="8" id="KW-0539">Nucleus</keyword>
<evidence type="ECO:0000256" key="4">
    <source>
        <dbReference type="ARBA" id="ARBA00022771"/>
    </source>
</evidence>
<keyword evidence="3" id="KW-0677">Repeat</keyword>
<dbReference type="PANTHER" id="PTHR45888">
    <property type="entry name" value="HL01030P-RELATED"/>
    <property type="match status" value="1"/>
</dbReference>
<evidence type="ECO:0000256" key="5">
    <source>
        <dbReference type="ARBA" id="ARBA00022833"/>
    </source>
</evidence>
<evidence type="ECO:0000313" key="13">
    <source>
        <dbReference type="Proteomes" id="UP000230002"/>
    </source>
</evidence>
<feature type="compositionally biased region" description="Basic residues" evidence="10">
    <location>
        <begin position="262"/>
        <end position="274"/>
    </location>
</feature>
<dbReference type="Gene3D" id="3.30.40.10">
    <property type="entry name" value="Zinc/RING finger domain, C3HC4 (zinc finger)"/>
    <property type="match status" value="1"/>
</dbReference>
<dbReference type="Proteomes" id="UP000230002">
    <property type="component" value="Unassembled WGS sequence"/>
</dbReference>
<evidence type="ECO:0000259" key="11">
    <source>
        <dbReference type="PROSITE" id="PS50016"/>
    </source>
</evidence>
<sequence length="389" mass="43047">MVGLPFPNSGANNREQSWDNGTPFSSSGDIPIDPALSETPVDPALLAEEGVSRSIETPHPHPLYPPYQSSRVDSYPQGPQGDPFAQPPPVYIPVEEPVPLPAKPVKKRKRPVAREEECGFCSGNDSENRHGQPELMVSCVDCGRSGHPSCMDLDNMGDAMRSYEWQCATCKSCNVCRRKGNEASMLICDFCDRGPDDLMVEGLEHEQSPEIQEISPSFPPEREISVASSSHHLPPSSDTQHVPDHVVTTDASEVEADTVGRTPRKRTKGRKSRKGKEVARDEEDEHDPPSITPLPTIRKLRIRINSPPPPVVENETPTIRLRVPARGKGKAREDAAEEPFERGLFDDILSVDDRDIRETTIKDGDILRFDRSRATAEVCSLFCTHAFAF</sequence>
<feature type="region of interest" description="Disordered" evidence="10">
    <location>
        <begin position="221"/>
        <end position="293"/>
    </location>
</feature>
<evidence type="ECO:0000256" key="8">
    <source>
        <dbReference type="ARBA" id="ARBA00023242"/>
    </source>
</evidence>
<dbReference type="EMBL" id="AYKW01000003">
    <property type="protein sequence ID" value="PIL35760.1"/>
    <property type="molecule type" value="Genomic_DNA"/>
</dbReference>
<dbReference type="InterPro" id="IPR013083">
    <property type="entry name" value="Znf_RING/FYVE/PHD"/>
</dbReference>
<keyword evidence="6" id="KW-0805">Transcription regulation</keyword>
<dbReference type="InterPro" id="IPR019787">
    <property type="entry name" value="Znf_PHD-finger"/>
</dbReference>
<evidence type="ECO:0000256" key="10">
    <source>
        <dbReference type="SAM" id="MobiDB-lite"/>
    </source>
</evidence>
<evidence type="ECO:0000256" key="2">
    <source>
        <dbReference type="ARBA" id="ARBA00022723"/>
    </source>
</evidence>
<dbReference type="SMART" id="SM00249">
    <property type="entry name" value="PHD"/>
    <property type="match status" value="1"/>
</dbReference>
<name>A0A2G8SPT6_9APHY</name>
<feature type="compositionally biased region" description="Polar residues" evidence="10">
    <location>
        <begin position="226"/>
        <end position="240"/>
    </location>
</feature>
<dbReference type="STRING" id="1077348.A0A2G8SPT6"/>
<keyword evidence="13" id="KW-1185">Reference proteome</keyword>
<comment type="caution">
    <text evidence="12">The sequence shown here is derived from an EMBL/GenBank/DDBJ whole genome shotgun (WGS) entry which is preliminary data.</text>
</comment>
<keyword evidence="5" id="KW-0862">Zinc</keyword>
<keyword evidence="4 9" id="KW-0863">Zinc-finger</keyword>
<dbReference type="PROSITE" id="PS50016">
    <property type="entry name" value="ZF_PHD_2"/>
    <property type="match status" value="1"/>
</dbReference>
<evidence type="ECO:0000256" key="3">
    <source>
        <dbReference type="ARBA" id="ARBA00022737"/>
    </source>
</evidence>
<proteinExistence type="predicted"/>
<evidence type="ECO:0000256" key="9">
    <source>
        <dbReference type="PROSITE-ProRule" id="PRU00146"/>
    </source>
</evidence>
<reference evidence="12 13" key="1">
    <citation type="journal article" date="2015" name="Sci. Rep.">
        <title>Chromosome-level genome map provides insights into diverse defense mechanisms in the medicinal fungus Ganoderma sinense.</title>
        <authorList>
            <person name="Zhu Y."/>
            <person name="Xu J."/>
            <person name="Sun C."/>
            <person name="Zhou S."/>
            <person name="Xu H."/>
            <person name="Nelson D.R."/>
            <person name="Qian J."/>
            <person name="Song J."/>
            <person name="Luo H."/>
            <person name="Xiang L."/>
            <person name="Li Y."/>
            <person name="Xu Z."/>
            <person name="Ji A."/>
            <person name="Wang L."/>
            <person name="Lu S."/>
            <person name="Hayward A."/>
            <person name="Sun W."/>
            <person name="Li X."/>
            <person name="Schwartz D.C."/>
            <person name="Wang Y."/>
            <person name="Chen S."/>
        </authorList>
    </citation>
    <scope>NUCLEOTIDE SEQUENCE [LARGE SCALE GENOMIC DNA]</scope>
    <source>
        <strain evidence="12 13">ZZ0214-1</strain>
    </source>
</reference>
<dbReference type="Pfam" id="PF00628">
    <property type="entry name" value="PHD"/>
    <property type="match status" value="1"/>
</dbReference>
<dbReference type="AlphaFoldDB" id="A0A2G8SPT6"/>
<gene>
    <name evidence="12" type="ORF">GSI_02490</name>
</gene>
<evidence type="ECO:0000256" key="1">
    <source>
        <dbReference type="ARBA" id="ARBA00004123"/>
    </source>
</evidence>
<dbReference type="GO" id="GO:0005634">
    <property type="term" value="C:nucleus"/>
    <property type="evidence" value="ECO:0007669"/>
    <property type="project" value="UniProtKB-SubCell"/>
</dbReference>
<evidence type="ECO:0000313" key="12">
    <source>
        <dbReference type="EMBL" id="PIL35760.1"/>
    </source>
</evidence>